<dbReference type="InterPro" id="IPR038294">
    <property type="entry name" value="SLBP_RNA_bind_sf"/>
</dbReference>
<dbReference type="GO" id="GO:0051028">
    <property type="term" value="P:mRNA transport"/>
    <property type="evidence" value="ECO:0007669"/>
    <property type="project" value="TreeGrafter"/>
</dbReference>
<dbReference type="GO" id="GO:0003729">
    <property type="term" value="F:mRNA binding"/>
    <property type="evidence" value="ECO:0007669"/>
    <property type="project" value="InterPro"/>
</dbReference>
<feature type="region of interest" description="Disordered" evidence="3">
    <location>
        <begin position="1"/>
        <end position="63"/>
    </location>
</feature>
<feature type="domain" description="Histone RNA hairpin-binding protein RNA-binding" evidence="4">
    <location>
        <begin position="149"/>
        <end position="216"/>
    </location>
</feature>
<protein>
    <submittedName>
        <fullName evidence="5">Histone RNA hairpin-binding protein</fullName>
    </submittedName>
</protein>
<feature type="compositionally biased region" description="Polar residues" evidence="3">
    <location>
        <begin position="231"/>
        <end position="248"/>
    </location>
</feature>
<evidence type="ECO:0000313" key="5">
    <source>
        <dbReference type="EMBL" id="OWF50795.1"/>
    </source>
</evidence>
<keyword evidence="2" id="KW-0694">RNA-binding</keyword>
<dbReference type="GO" id="GO:0071207">
    <property type="term" value="F:histone pre-mRNA stem-loop binding"/>
    <property type="evidence" value="ECO:0007669"/>
    <property type="project" value="TreeGrafter"/>
</dbReference>
<feature type="compositionally biased region" description="Basic and acidic residues" evidence="3">
    <location>
        <begin position="1"/>
        <end position="12"/>
    </location>
</feature>
<dbReference type="PANTHER" id="PTHR17408">
    <property type="entry name" value="HISTONE RNA HAIRPIN-BINDING PROTEIN"/>
    <property type="match status" value="1"/>
</dbReference>
<dbReference type="InterPro" id="IPR029344">
    <property type="entry name" value="SLBP_RNA_bind"/>
</dbReference>
<dbReference type="Gene3D" id="1.10.8.1120">
    <property type="entry name" value="Histone RNA hairpin-binding protein RNA-binding domain"/>
    <property type="match status" value="1"/>
</dbReference>
<dbReference type="GO" id="GO:0071204">
    <property type="term" value="C:histone pre-mRNA 3'end processing complex"/>
    <property type="evidence" value="ECO:0007669"/>
    <property type="project" value="TreeGrafter"/>
</dbReference>
<dbReference type="FunFam" id="1.10.8.1120:FF:000001">
    <property type="entry name" value="Histone RNA hairpin-binding protein-like"/>
    <property type="match status" value="1"/>
</dbReference>
<comment type="similarity">
    <text evidence="1">Belongs to the SLBP family.</text>
</comment>
<dbReference type="GO" id="GO:0005737">
    <property type="term" value="C:cytoplasm"/>
    <property type="evidence" value="ECO:0007669"/>
    <property type="project" value="TreeGrafter"/>
</dbReference>
<name>A0A210QPY8_MIZYE</name>
<evidence type="ECO:0000256" key="3">
    <source>
        <dbReference type="SAM" id="MobiDB-lite"/>
    </source>
</evidence>
<dbReference type="OrthoDB" id="265795at2759"/>
<dbReference type="Proteomes" id="UP000242188">
    <property type="component" value="Unassembled WGS sequence"/>
</dbReference>
<organism evidence="5 6">
    <name type="scientific">Mizuhopecten yessoensis</name>
    <name type="common">Japanese scallop</name>
    <name type="synonym">Patinopecten yessoensis</name>
    <dbReference type="NCBI Taxonomy" id="6573"/>
    <lineage>
        <taxon>Eukaryota</taxon>
        <taxon>Metazoa</taxon>
        <taxon>Spiralia</taxon>
        <taxon>Lophotrochozoa</taxon>
        <taxon>Mollusca</taxon>
        <taxon>Bivalvia</taxon>
        <taxon>Autobranchia</taxon>
        <taxon>Pteriomorphia</taxon>
        <taxon>Pectinida</taxon>
        <taxon>Pectinoidea</taxon>
        <taxon>Pectinidae</taxon>
        <taxon>Mizuhopecten</taxon>
    </lineage>
</organism>
<dbReference type="InterPro" id="IPR026502">
    <property type="entry name" value="SLBP1/SLBP2"/>
</dbReference>
<gene>
    <name evidence="5" type="ORF">KP79_PYT17781</name>
</gene>
<accession>A0A210QPY8</accession>
<dbReference type="EMBL" id="NEDP02002450">
    <property type="protein sequence ID" value="OWF50795.1"/>
    <property type="molecule type" value="Genomic_DNA"/>
</dbReference>
<evidence type="ECO:0000256" key="2">
    <source>
        <dbReference type="ARBA" id="ARBA00022884"/>
    </source>
</evidence>
<dbReference type="Pfam" id="PF15247">
    <property type="entry name" value="SLBP_RNA_bind"/>
    <property type="match status" value="1"/>
</dbReference>
<proteinExistence type="inferred from homology"/>
<evidence type="ECO:0000313" key="6">
    <source>
        <dbReference type="Proteomes" id="UP000242188"/>
    </source>
</evidence>
<reference evidence="5 6" key="1">
    <citation type="journal article" date="2017" name="Nat. Ecol. Evol.">
        <title>Scallop genome provides insights into evolution of bilaterian karyotype and development.</title>
        <authorList>
            <person name="Wang S."/>
            <person name="Zhang J."/>
            <person name="Jiao W."/>
            <person name="Li J."/>
            <person name="Xun X."/>
            <person name="Sun Y."/>
            <person name="Guo X."/>
            <person name="Huan P."/>
            <person name="Dong B."/>
            <person name="Zhang L."/>
            <person name="Hu X."/>
            <person name="Sun X."/>
            <person name="Wang J."/>
            <person name="Zhao C."/>
            <person name="Wang Y."/>
            <person name="Wang D."/>
            <person name="Huang X."/>
            <person name="Wang R."/>
            <person name="Lv J."/>
            <person name="Li Y."/>
            <person name="Zhang Z."/>
            <person name="Liu B."/>
            <person name="Lu W."/>
            <person name="Hui Y."/>
            <person name="Liang J."/>
            <person name="Zhou Z."/>
            <person name="Hou R."/>
            <person name="Li X."/>
            <person name="Liu Y."/>
            <person name="Li H."/>
            <person name="Ning X."/>
            <person name="Lin Y."/>
            <person name="Zhao L."/>
            <person name="Xing Q."/>
            <person name="Dou J."/>
            <person name="Li Y."/>
            <person name="Mao J."/>
            <person name="Guo H."/>
            <person name="Dou H."/>
            <person name="Li T."/>
            <person name="Mu C."/>
            <person name="Jiang W."/>
            <person name="Fu Q."/>
            <person name="Fu X."/>
            <person name="Miao Y."/>
            <person name="Liu J."/>
            <person name="Yu Q."/>
            <person name="Li R."/>
            <person name="Liao H."/>
            <person name="Li X."/>
            <person name="Kong Y."/>
            <person name="Jiang Z."/>
            <person name="Chourrout D."/>
            <person name="Li R."/>
            <person name="Bao Z."/>
        </authorList>
    </citation>
    <scope>NUCLEOTIDE SEQUENCE [LARGE SCALE GENOMIC DNA]</scope>
    <source>
        <strain evidence="5 6">PY_sf001</strain>
    </source>
</reference>
<dbReference type="STRING" id="6573.A0A210QPY8"/>
<keyword evidence="6" id="KW-1185">Reference proteome</keyword>
<sequence length="304" mass="35519">MSEESPRNERRQRTAFRRRPNRNDNTQSQRNERYFSNGPLSPLRSPLNPKQSQGITKHADDRRERRACWKELDNQEFTKISLKDEDFPDLGVCRFTPEIKRNLTITSDQDAGENESRRFRRKLELTDNKKNSKKVFRENSRTDVEVEKDGATLNRRQKALDYGKNTIAYDNYFAQIKRNERQKSYPRTPDKSQKCSRRSWDQQVRLWRIGLHHWNNTCTPGQSVEGLFADTSSESASEVGDRSSTPSISMEECDVSMDHVDRDEEENSAGDQGSWAEQVATQEHSTLDNFNLEMCLKPEKNTFN</sequence>
<evidence type="ECO:0000256" key="1">
    <source>
        <dbReference type="ARBA" id="ARBA00006151"/>
    </source>
</evidence>
<dbReference type="AlphaFoldDB" id="A0A210QPY8"/>
<dbReference type="PANTHER" id="PTHR17408:SF0">
    <property type="entry name" value="HISTONE RNA HAIRPIN-BINDING PROTEIN"/>
    <property type="match status" value="1"/>
</dbReference>
<dbReference type="GO" id="GO:0006398">
    <property type="term" value="P:mRNA 3'-end processing by stem-loop binding and cleavage"/>
    <property type="evidence" value="ECO:0007669"/>
    <property type="project" value="TreeGrafter"/>
</dbReference>
<comment type="caution">
    <text evidence="5">The sequence shown here is derived from an EMBL/GenBank/DDBJ whole genome shotgun (WGS) entry which is preliminary data.</text>
</comment>
<evidence type="ECO:0000259" key="4">
    <source>
        <dbReference type="Pfam" id="PF15247"/>
    </source>
</evidence>
<feature type="region of interest" description="Disordered" evidence="3">
    <location>
        <begin position="231"/>
        <end position="277"/>
    </location>
</feature>